<dbReference type="Pfam" id="PF17829">
    <property type="entry name" value="GH115_C"/>
    <property type="match status" value="1"/>
</dbReference>
<dbReference type="SUPFAM" id="SSF49785">
    <property type="entry name" value="Galactose-binding domain-like"/>
    <property type="match status" value="1"/>
</dbReference>
<dbReference type="InterPro" id="IPR041437">
    <property type="entry name" value="GH115_C"/>
</dbReference>
<feature type="domain" description="Gylcosyl hydrolase 115 C-terminal" evidence="1">
    <location>
        <begin position="8"/>
        <end position="118"/>
    </location>
</feature>
<organism evidence="2">
    <name type="scientific">marine sediment metagenome</name>
    <dbReference type="NCBI Taxonomy" id="412755"/>
    <lineage>
        <taxon>unclassified sequences</taxon>
        <taxon>metagenomes</taxon>
        <taxon>ecological metagenomes</taxon>
    </lineage>
</organism>
<comment type="caution">
    <text evidence="2">The sequence shown here is derived from an EMBL/GenBank/DDBJ whole genome shotgun (WGS) entry which is preliminary data.</text>
</comment>
<name>X0TDG0_9ZZZZ</name>
<feature type="non-terminal residue" evidence="2">
    <location>
        <position position="1"/>
    </location>
</feature>
<reference evidence="2" key="1">
    <citation type="journal article" date="2014" name="Front. Microbiol.">
        <title>High frequency of phylogenetically diverse reductive dehalogenase-homologous genes in deep subseafloor sedimentary metagenomes.</title>
        <authorList>
            <person name="Kawai M."/>
            <person name="Futagami T."/>
            <person name="Toyoda A."/>
            <person name="Takaki Y."/>
            <person name="Nishi S."/>
            <person name="Hori S."/>
            <person name="Arai W."/>
            <person name="Tsubouchi T."/>
            <person name="Morono Y."/>
            <person name="Uchiyama I."/>
            <person name="Ito T."/>
            <person name="Fujiyama A."/>
            <person name="Inagaki F."/>
            <person name="Takami H."/>
        </authorList>
    </citation>
    <scope>NUCLEOTIDE SEQUENCE</scope>
    <source>
        <strain evidence="2">Expedition CK06-06</strain>
    </source>
</reference>
<evidence type="ECO:0000259" key="1">
    <source>
        <dbReference type="Pfam" id="PF17829"/>
    </source>
</evidence>
<gene>
    <name evidence="2" type="ORF">S01H1_10754</name>
</gene>
<dbReference type="Gene3D" id="2.60.120.260">
    <property type="entry name" value="Galactose-binding domain-like"/>
    <property type="match status" value="1"/>
</dbReference>
<evidence type="ECO:0000313" key="2">
    <source>
        <dbReference type="EMBL" id="GAF74085.1"/>
    </source>
</evidence>
<dbReference type="AlphaFoldDB" id="X0TDG0"/>
<proteinExistence type="predicted"/>
<protein>
    <recommendedName>
        <fullName evidence="1">Gylcosyl hydrolase 115 C-terminal domain-containing protein</fullName>
    </recommendedName>
</protein>
<dbReference type="EMBL" id="BARS01005480">
    <property type="protein sequence ID" value="GAF74085.1"/>
    <property type="molecule type" value="Genomic_DNA"/>
</dbReference>
<dbReference type="InterPro" id="IPR008979">
    <property type="entry name" value="Galactose-bd-like_sf"/>
</dbReference>
<accession>X0TDG0</accession>
<sequence length="122" mass="13645">HPNHTSTWSEGSEVGYDIDFTNAGTYYVWLRRYCTGSSANSAHVGVDGTEVGTIFDNSNSGLYPPVWIWLNYPTNTRVYISAGEHTFQVRRREENYQLDRIILTTDSGYTPSGAGPAESSRE</sequence>